<dbReference type="EMBL" id="JBFRYA010000001">
    <property type="protein sequence ID" value="MEX1667705.1"/>
    <property type="molecule type" value="Genomic_DNA"/>
</dbReference>
<dbReference type="PRINTS" id="PR00834">
    <property type="entry name" value="PROTEASES2C"/>
</dbReference>
<dbReference type="Pfam" id="PF00595">
    <property type="entry name" value="PDZ"/>
    <property type="match status" value="1"/>
</dbReference>
<evidence type="ECO:0000256" key="7">
    <source>
        <dbReference type="SAM" id="SignalP"/>
    </source>
</evidence>
<keyword evidence="3 7" id="KW-0732">Signal</keyword>
<sequence>MKSLNYRAYLRMQVLIKSILLCCLLGLAQSGYALFPQQDAQGRALPSLAPMLKTVNPAVVNISTYTTRNVQQNPLLNDPFFRRFFNVPEQQMQPRQRRTQSAGSGVIIDAEAGTVLTNHHVINGADEITVALEDGRSYTATLIGSDPDVDIAVLKIDAKDLRSVTLADSEKLEVGDYVVAIGNPFGLGQTVTTGIVSALGRTGLGIEGYENFIQTDASINPGNSGGALVNLHGELVGVNTAILAPAGGNVGIGFAIPINMAKVSIDQILEHGEVKRGQLGVVIQDLSPELAEAFKLPRHQRGAVIAEVQEKSAAEEAGIKPGDLVIAVDGKEVYSSAQLRNAVGLRRIGDKVAITVLREGKTKNFQARLKAVQDIKVAAAAPNSEVNSLLKGVVLRNSPDGRGVVVTEVAGDADAATKLQPGDLIVSLNQRRVQSVKEFSAVLSASKGGLLIRVLRGQMALWIVLQP</sequence>
<keyword evidence="4" id="KW-0677">Repeat</keyword>
<feature type="signal peptide" evidence="7">
    <location>
        <begin position="1"/>
        <end position="33"/>
    </location>
</feature>
<dbReference type="SMART" id="SM00228">
    <property type="entry name" value="PDZ"/>
    <property type="match status" value="2"/>
</dbReference>
<evidence type="ECO:0000256" key="1">
    <source>
        <dbReference type="ARBA" id="ARBA00010541"/>
    </source>
</evidence>
<comment type="caution">
    <text evidence="9">The sequence shown here is derived from an EMBL/GenBank/DDBJ whole genome shotgun (WGS) entry which is preliminary data.</text>
</comment>
<evidence type="ECO:0000256" key="5">
    <source>
        <dbReference type="ARBA" id="ARBA00022801"/>
    </source>
</evidence>
<evidence type="ECO:0000313" key="9">
    <source>
        <dbReference type="EMBL" id="MEX1667705.1"/>
    </source>
</evidence>
<reference evidence="9 10" key="1">
    <citation type="journal article" date="2011" name="Int. J. Syst. Evol. Microbiol.">
        <title>Zhongshania antarctica gen. nov., sp. nov. and Zhongshania guokunii sp. nov., gammaproteobacteria respectively isolated from coastal attached (fast) ice and surface seawater of the Antarctic.</title>
        <authorList>
            <person name="Li H.J."/>
            <person name="Zhang X.Y."/>
            <person name="Chen C.X."/>
            <person name="Zhang Y.J."/>
            <person name="Gao Z.M."/>
            <person name="Yu Y."/>
            <person name="Chen X.L."/>
            <person name="Chen B."/>
            <person name="Zhang Y.Z."/>
        </authorList>
    </citation>
    <scope>NUCLEOTIDE SEQUENCE [LARGE SCALE GENOMIC DNA]</scope>
    <source>
        <strain evidence="9 10">ZS6-22T</strain>
    </source>
</reference>
<organism evidence="9 10">
    <name type="scientific">Zhongshania guokunii</name>
    <dbReference type="NCBI Taxonomy" id="641783"/>
    <lineage>
        <taxon>Bacteria</taxon>
        <taxon>Pseudomonadati</taxon>
        <taxon>Pseudomonadota</taxon>
        <taxon>Gammaproteobacteria</taxon>
        <taxon>Cellvibrionales</taxon>
        <taxon>Spongiibacteraceae</taxon>
        <taxon>Zhongshania</taxon>
    </lineage>
</organism>
<comment type="similarity">
    <text evidence="1">Belongs to the peptidase S1C family.</text>
</comment>
<dbReference type="InterPro" id="IPR036034">
    <property type="entry name" value="PDZ_sf"/>
</dbReference>
<dbReference type="NCBIfam" id="TIGR02037">
    <property type="entry name" value="degP_htrA_DO"/>
    <property type="match status" value="1"/>
</dbReference>
<protein>
    <submittedName>
        <fullName evidence="9">DegQ family serine endoprotease</fullName>
    </submittedName>
</protein>
<dbReference type="PANTHER" id="PTHR22939">
    <property type="entry name" value="SERINE PROTEASE FAMILY S1C HTRA-RELATED"/>
    <property type="match status" value="1"/>
</dbReference>
<gene>
    <name evidence="9" type="ORF">AB4876_02210</name>
</gene>
<proteinExistence type="inferred from homology"/>
<evidence type="ECO:0000259" key="8">
    <source>
        <dbReference type="PROSITE" id="PS50106"/>
    </source>
</evidence>
<dbReference type="SUPFAM" id="SSF50156">
    <property type="entry name" value="PDZ domain-like"/>
    <property type="match status" value="2"/>
</dbReference>
<dbReference type="InterPro" id="IPR011782">
    <property type="entry name" value="Pept_S1C_Do"/>
</dbReference>
<evidence type="ECO:0000256" key="4">
    <source>
        <dbReference type="ARBA" id="ARBA00022737"/>
    </source>
</evidence>
<evidence type="ECO:0000256" key="3">
    <source>
        <dbReference type="ARBA" id="ARBA00022729"/>
    </source>
</evidence>
<dbReference type="Gene3D" id="2.30.42.10">
    <property type="match status" value="2"/>
</dbReference>
<keyword evidence="6" id="KW-0720">Serine protease</keyword>
<dbReference type="InterPro" id="IPR001478">
    <property type="entry name" value="PDZ"/>
</dbReference>
<dbReference type="PROSITE" id="PS50106">
    <property type="entry name" value="PDZ"/>
    <property type="match status" value="2"/>
</dbReference>
<feature type="chain" id="PRO_5046514960" evidence="7">
    <location>
        <begin position="34"/>
        <end position="467"/>
    </location>
</feature>
<dbReference type="RefSeq" id="WP_368380014.1">
    <property type="nucleotide sequence ID" value="NZ_JBFRYA010000001.1"/>
</dbReference>
<evidence type="ECO:0000256" key="6">
    <source>
        <dbReference type="ARBA" id="ARBA00022825"/>
    </source>
</evidence>
<name>A0ABV3U227_9GAMM</name>
<dbReference type="CDD" id="cd10839">
    <property type="entry name" value="cpPDZ1_DegP-like"/>
    <property type="match status" value="1"/>
</dbReference>
<feature type="domain" description="PDZ" evidence="8">
    <location>
        <begin position="268"/>
        <end position="360"/>
    </location>
</feature>
<dbReference type="InterPro" id="IPR001940">
    <property type="entry name" value="Peptidase_S1C"/>
</dbReference>
<dbReference type="Pfam" id="PF13180">
    <property type="entry name" value="PDZ_2"/>
    <property type="match status" value="1"/>
</dbReference>
<keyword evidence="5" id="KW-0378">Hydrolase</keyword>
<keyword evidence="2" id="KW-0645">Protease</keyword>
<accession>A0ABV3U227</accession>
<evidence type="ECO:0000313" key="10">
    <source>
        <dbReference type="Proteomes" id="UP001557485"/>
    </source>
</evidence>
<keyword evidence="10" id="KW-1185">Reference proteome</keyword>
<dbReference type="PANTHER" id="PTHR22939:SF129">
    <property type="entry name" value="SERINE PROTEASE HTRA2, MITOCHONDRIAL"/>
    <property type="match status" value="1"/>
</dbReference>
<evidence type="ECO:0000256" key="2">
    <source>
        <dbReference type="ARBA" id="ARBA00022670"/>
    </source>
</evidence>
<dbReference type="SUPFAM" id="SSF50494">
    <property type="entry name" value="Trypsin-like serine proteases"/>
    <property type="match status" value="1"/>
</dbReference>
<feature type="domain" description="PDZ" evidence="8">
    <location>
        <begin position="374"/>
        <end position="458"/>
    </location>
</feature>
<dbReference type="Gene3D" id="2.40.10.120">
    <property type="match status" value="1"/>
</dbReference>
<dbReference type="InterPro" id="IPR009003">
    <property type="entry name" value="Peptidase_S1_PA"/>
</dbReference>
<dbReference type="Proteomes" id="UP001557485">
    <property type="component" value="Unassembled WGS sequence"/>
</dbReference>
<dbReference type="Pfam" id="PF13365">
    <property type="entry name" value="Trypsin_2"/>
    <property type="match status" value="1"/>
</dbReference>